<feature type="transmembrane region" description="Helical" evidence="9">
    <location>
        <begin position="33"/>
        <end position="55"/>
    </location>
</feature>
<sequence length="181" mass="20270">MNTYPENPGSVAQAIGRYFYQPLDKLTSFFERLLMVICSTAILVAMVITTIDVVLRYGVGKPFGWSFDFVMLYLLPAAYYMAFSYAMKDGSHLSVDFFVNKVPAITLRTVYPIILLIAAVLFFYIAYLVGSEGYSSFMAGETLFGAIAWWTWPTDAIISLSFVVFAVRLILSACHHAFLKG</sequence>
<gene>
    <name evidence="11" type="ORF">LZG35_19390</name>
</gene>
<feature type="domain" description="Tripartite ATP-independent periplasmic transporters DctQ component" evidence="10">
    <location>
        <begin position="46"/>
        <end position="174"/>
    </location>
</feature>
<keyword evidence="12" id="KW-1185">Reference proteome</keyword>
<comment type="subunit">
    <text evidence="9">The complex comprises the extracytoplasmic solute receptor protein and the two transmembrane proteins.</text>
</comment>
<comment type="subcellular location">
    <subcellularLocation>
        <location evidence="1 9">Cell inner membrane</location>
        <topology evidence="1 9">Multi-pass membrane protein</topology>
    </subcellularLocation>
</comment>
<dbReference type="PANTHER" id="PTHR35011">
    <property type="entry name" value="2,3-DIKETO-L-GULONATE TRAP TRANSPORTER SMALL PERMEASE PROTEIN YIAM"/>
    <property type="match status" value="1"/>
</dbReference>
<comment type="similarity">
    <text evidence="8 9">Belongs to the TRAP transporter small permease family.</text>
</comment>
<name>A0A9Q3ZEH9_9GAMM</name>
<organism evidence="11 12">
    <name type="scientific">Alloalcanivorax xenomutans</name>
    <dbReference type="NCBI Taxonomy" id="1094342"/>
    <lineage>
        <taxon>Bacteria</taxon>
        <taxon>Pseudomonadati</taxon>
        <taxon>Pseudomonadota</taxon>
        <taxon>Gammaproteobacteria</taxon>
        <taxon>Oceanospirillales</taxon>
        <taxon>Alcanivoracaceae</taxon>
        <taxon>Alloalcanivorax</taxon>
    </lineage>
</organism>
<evidence type="ECO:0000313" key="12">
    <source>
        <dbReference type="Proteomes" id="UP001107961"/>
    </source>
</evidence>
<evidence type="ECO:0000256" key="4">
    <source>
        <dbReference type="ARBA" id="ARBA00022519"/>
    </source>
</evidence>
<dbReference type="GO" id="GO:0005886">
    <property type="term" value="C:plasma membrane"/>
    <property type="evidence" value="ECO:0007669"/>
    <property type="project" value="UniProtKB-SubCell"/>
</dbReference>
<proteinExistence type="inferred from homology"/>
<evidence type="ECO:0000256" key="6">
    <source>
        <dbReference type="ARBA" id="ARBA00022989"/>
    </source>
</evidence>
<evidence type="ECO:0000256" key="5">
    <source>
        <dbReference type="ARBA" id="ARBA00022692"/>
    </source>
</evidence>
<evidence type="ECO:0000256" key="3">
    <source>
        <dbReference type="ARBA" id="ARBA00022475"/>
    </source>
</evidence>
<dbReference type="Pfam" id="PF04290">
    <property type="entry name" value="DctQ"/>
    <property type="match status" value="1"/>
</dbReference>
<dbReference type="InterPro" id="IPR007387">
    <property type="entry name" value="TRAP_DctQ"/>
</dbReference>
<comment type="function">
    <text evidence="9">Part of the tripartite ATP-independent periplasmic (TRAP) transport system.</text>
</comment>
<dbReference type="EMBL" id="JAJVKT010000030">
    <property type="protein sequence ID" value="MCE7510808.1"/>
    <property type="molecule type" value="Genomic_DNA"/>
</dbReference>
<dbReference type="Proteomes" id="UP001107961">
    <property type="component" value="Unassembled WGS sequence"/>
</dbReference>
<keyword evidence="4 9" id="KW-0997">Cell inner membrane</keyword>
<evidence type="ECO:0000256" key="9">
    <source>
        <dbReference type="RuleBase" id="RU369079"/>
    </source>
</evidence>
<keyword evidence="7 9" id="KW-0472">Membrane</keyword>
<feature type="transmembrane region" description="Helical" evidence="9">
    <location>
        <begin position="67"/>
        <end position="87"/>
    </location>
</feature>
<comment type="caution">
    <text evidence="11">The sequence shown here is derived from an EMBL/GenBank/DDBJ whole genome shotgun (WGS) entry which is preliminary data.</text>
</comment>
<dbReference type="AlphaFoldDB" id="A0A9Q3ZEH9"/>
<accession>A0A9Q3ZEH9</accession>
<feature type="transmembrane region" description="Helical" evidence="9">
    <location>
        <begin position="134"/>
        <end position="152"/>
    </location>
</feature>
<evidence type="ECO:0000256" key="1">
    <source>
        <dbReference type="ARBA" id="ARBA00004429"/>
    </source>
</evidence>
<evidence type="ECO:0000256" key="7">
    <source>
        <dbReference type="ARBA" id="ARBA00023136"/>
    </source>
</evidence>
<reference evidence="11" key="1">
    <citation type="submission" date="2022-01" db="EMBL/GenBank/DDBJ databases">
        <authorList>
            <person name="Karlyshev A.V."/>
            <person name="Jaspars M."/>
        </authorList>
    </citation>
    <scope>NUCLEOTIDE SEQUENCE</scope>
    <source>
        <strain evidence="11">AGSA3-2</strain>
    </source>
</reference>
<keyword evidence="5 9" id="KW-0812">Transmembrane</keyword>
<evidence type="ECO:0000256" key="2">
    <source>
        <dbReference type="ARBA" id="ARBA00022448"/>
    </source>
</evidence>
<evidence type="ECO:0000259" key="10">
    <source>
        <dbReference type="Pfam" id="PF04290"/>
    </source>
</evidence>
<keyword evidence="6 9" id="KW-1133">Transmembrane helix</keyword>
<keyword evidence="3" id="KW-1003">Cell membrane</keyword>
<comment type="caution">
    <text evidence="9">Lacks conserved residue(s) required for the propagation of feature annotation.</text>
</comment>
<dbReference type="InterPro" id="IPR055348">
    <property type="entry name" value="DctQ"/>
</dbReference>
<dbReference type="GO" id="GO:0015740">
    <property type="term" value="P:C4-dicarboxylate transport"/>
    <property type="evidence" value="ECO:0007669"/>
    <property type="project" value="TreeGrafter"/>
</dbReference>
<evidence type="ECO:0000256" key="8">
    <source>
        <dbReference type="ARBA" id="ARBA00038436"/>
    </source>
</evidence>
<keyword evidence="2 9" id="KW-0813">Transport</keyword>
<dbReference type="PANTHER" id="PTHR35011:SF10">
    <property type="entry name" value="TRAP TRANSPORTER SMALL PERMEASE PROTEIN"/>
    <property type="match status" value="1"/>
</dbReference>
<evidence type="ECO:0000313" key="11">
    <source>
        <dbReference type="EMBL" id="MCE7510808.1"/>
    </source>
</evidence>
<protein>
    <recommendedName>
        <fullName evidence="9">TRAP transporter small permease protein</fullName>
    </recommendedName>
</protein>
<dbReference type="RefSeq" id="WP_167374868.1">
    <property type="nucleotide sequence ID" value="NZ_CP012331.1"/>
</dbReference>
<feature type="transmembrane region" description="Helical" evidence="9">
    <location>
        <begin position="158"/>
        <end position="179"/>
    </location>
</feature>
<dbReference type="GO" id="GO:0022857">
    <property type="term" value="F:transmembrane transporter activity"/>
    <property type="evidence" value="ECO:0007669"/>
    <property type="project" value="UniProtKB-UniRule"/>
</dbReference>
<feature type="transmembrane region" description="Helical" evidence="9">
    <location>
        <begin position="107"/>
        <end position="127"/>
    </location>
</feature>